<reference evidence="2 3" key="1">
    <citation type="journal article" date="2023" name="Genes (Basel)">
        <title>Chromosome-Level Genome Assembly and Circadian Gene Repertoire of the Patagonia Blennie Eleginops maclovinus-The Closest Ancestral Proxy of Antarctic Cryonotothenioids.</title>
        <authorList>
            <person name="Cheng C.C."/>
            <person name="Rivera-Colon A.G."/>
            <person name="Minhas B.F."/>
            <person name="Wilson L."/>
            <person name="Rayamajhi N."/>
            <person name="Vargas-Chacoff L."/>
            <person name="Catchen J.M."/>
        </authorList>
    </citation>
    <scope>NUCLEOTIDE SEQUENCE [LARGE SCALE GENOMIC DNA]</scope>
    <source>
        <strain evidence="2">JMC-PN-2008</strain>
    </source>
</reference>
<name>A0AAN7X8I6_ELEMC</name>
<organism evidence="2 3">
    <name type="scientific">Eleginops maclovinus</name>
    <name type="common">Patagonian blennie</name>
    <name type="synonym">Eleginus maclovinus</name>
    <dbReference type="NCBI Taxonomy" id="56733"/>
    <lineage>
        <taxon>Eukaryota</taxon>
        <taxon>Metazoa</taxon>
        <taxon>Chordata</taxon>
        <taxon>Craniata</taxon>
        <taxon>Vertebrata</taxon>
        <taxon>Euteleostomi</taxon>
        <taxon>Actinopterygii</taxon>
        <taxon>Neopterygii</taxon>
        <taxon>Teleostei</taxon>
        <taxon>Neoteleostei</taxon>
        <taxon>Acanthomorphata</taxon>
        <taxon>Eupercaria</taxon>
        <taxon>Perciformes</taxon>
        <taxon>Notothenioidei</taxon>
        <taxon>Eleginopidae</taxon>
        <taxon>Eleginops</taxon>
    </lineage>
</organism>
<feature type="region of interest" description="Disordered" evidence="1">
    <location>
        <begin position="59"/>
        <end position="89"/>
    </location>
</feature>
<sequence length="89" mass="10015">MGRNQENPMRKHFSFNAASNKSTCQVEGCGIEIIGNHGGNLQRHIQRRHPELFEKSLQDLQNPNKRPAADGQNTLDSVIVKKPRQVQVA</sequence>
<dbReference type="AlphaFoldDB" id="A0AAN7X8I6"/>
<gene>
    <name evidence="2" type="ORF">PBY51_010283</name>
</gene>
<dbReference type="EMBL" id="JAUZQC010000016">
    <property type="protein sequence ID" value="KAK5857012.1"/>
    <property type="molecule type" value="Genomic_DNA"/>
</dbReference>
<reference evidence="2 3" key="2">
    <citation type="journal article" date="2023" name="Mol. Biol. Evol.">
        <title>Genomics of Secondarily Temperate Adaptation in the Only Non-Antarctic Icefish.</title>
        <authorList>
            <person name="Rivera-Colon A.G."/>
            <person name="Rayamajhi N."/>
            <person name="Minhas B.F."/>
            <person name="Madrigal G."/>
            <person name="Bilyk K.T."/>
            <person name="Yoon V."/>
            <person name="Hune M."/>
            <person name="Gregory S."/>
            <person name="Cheng C.H.C."/>
            <person name="Catchen J.M."/>
        </authorList>
    </citation>
    <scope>NUCLEOTIDE SEQUENCE [LARGE SCALE GENOMIC DNA]</scope>
    <source>
        <strain evidence="2">JMC-PN-2008</strain>
    </source>
</reference>
<evidence type="ECO:0000313" key="2">
    <source>
        <dbReference type="EMBL" id="KAK5857012.1"/>
    </source>
</evidence>
<comment type="caution">
    <text evidence="2">The sequence shown here is derived from an EMBL/GenBank/DDBJ whole genome shotgun (WGS) entry which is preliminary data.</text>
</comment>
<evidence type="ECO:0008006" key="4">
    <source>
        <dbReference type="Google" id="ProtNLM"/>
    </source>
</evidence>
<dbReference type="Proteomes" id="UP001346869">
    <property type="component" value="Unassembled WGS sequence"/>
</dbReference>
<evidence type="ECO:0000256" key="1">
    <source>
        <dbReference type="SAM" id="MobiDB-lite"/>
    </source>
</evidence>
<keyword evidence="3" id="KW-1185">Reference proteome</keyword>
<proteinExistence type="predicted"/>
<evidence type="ECO:0000313" key="3">
    <source>
        <dbReference type="Proteomes" id="UP001346869"/>
    </source>
</evidence>
<protein>
    <recommendedName>
        <fullName evidence="4">BED-type domain-containing protein</fullName>
    </recommendedName>
</protein>
<accession>A0AAN7X8I6</accession>